<dbReference type="Proteomes" id="UP000201838">
    <property type="component" value="Unassembled WGS sequence"/>
</dbReference>
<evidence type="ECO:0000313" key="8">
    <source>
        <dbReference type="EMBL" id="SMX24698.1"/>
    </source>
</evidence>
<keyword evidence="2 4" id="KW-0472">Membrane</keyword>
<dbReference type="InterPro" id="IPR006664">
    <property type="entry name" value="OMP_bac"/>
</dbReference>
<reference evidence="8 9" key="1">
    <citation type="submission" date="2017-05" db="EMBL/GenBank/DDBJ databases">
        <authorList>
            <person name="Song R."/>
            <person name="Chenine A.L."/>
            <person name="Ruprecht R.M."/>
        </authorList>
    </citation>
    <scope>NUCLEOTIDE SEQUENCE [LARGE SCALE GENOMIC DNA]</scope>
    <source>
        <strain evidence="8 9">CECT 8489</strain>
    </source>
</reference>
<evidence type="ECO:0000256" key="2">
    <source>
        <dbReference type="ARBA" id="ARBA00023136"/>
    </source>
</evidence>
<protein>
    <submittedName>
        <fullName evidence="8">Outer membrane protein P6</fullName>
    </submittedName>
</protein>
<evidence type="ECO:0000313" key="9">
    <source>
        <dbReference type="Proteomes" id="UP000201838"/>
    </source>
</evidence>
<feature type="compositionally biased region" description="Low complexity" evidence="5">
    <location>
        <begin position="205"/>
        <end position="216"/>
    </location>
</feature>
<comment type="subcellular location">
    <subcellularLocation>
        <location evidence="1">Cell outer membrane</location>
    </subcellularLocation>
</comment>
<evidence type="ECO:0000256" key="3">
    <source>
        <dbReference type="ARBA" id="ARBA00023237"/>
    </source>
</evidence>
<feature type="region of interest" description="Disordered" evidence="5">
    <location>
        <begin position="174"/>
        <end position="331"/>
    </location>
</feature>
<dbReference type="RefSeq" id="WP_093974839.1">
    <property type="nucleotide sequence ID" value="NZ_FXXQ01000010.1"/>
</dbReference>
<dbReference type="Gene3D" id="3.30.1330.60">
    <property type="entry name" value="OmpA-like domain"/>
    <property type="match status" value="1"/>
</dbReference>
<feature type="compositionally biased region" description="Polar residues" evidence="5">
    <location>
        <begin position="283"/>
        <end position="302"/>
    </location>
</feature>
<dbReference type="CDD" id="cd07185">
    <property type="entry name" value="OmpA_C-like"/>
    <property type="match status" value="1"/>
</dbReference>
<feature type="domain" description="OmpA-like" evidence="7">
    <location>
        <begin position="47"/>
        <end position="163"/>
    </location>
</feature>
<proteinExistence type="predicted"/>
<dbReference type="PROSITE" id="PS51123">
    <property type="entry name" value="OMPA_2"/>
    <property type="match status" value="1"/>
</dbReference>
<dbReference type="InterPro" id="IPR006665">
    <property type="entry name" value="OmpA-like"/>
</dbReference>
<organism evidence="8 9">
    <name type="scientific">Boseongicola aestuarii</name>
    <dbReference type="NCBI Taxonomy" id="1470561"/>
    <lineage>
        <taxon>Bacteria</taxon>
        <taxon>Pseudomonadati</taxon>
        <taxon>Pseudomonadota</taxon>
        <taxon>Alphaproteobacteria</taxon>
        <taxon>Rhodobacterales</taxon>
        <taxon>Paracoccaceae</taxon>
        <taxon>Boseongicola</taxon>
    </lineage>
</organism>
<name>A0A238J1W4_9RHOB</name>
<dbReference type="GO" id="GO:0009279">
    <property type="term" value="C:cell outer membrane"/>
    <property type="evidence" value="ECO:0007669"/>
    <property type="project" value="UniProtKB-SubCell"/>
</dbReference>
<feature type="signal peptide" evidence="6">
    <location>
        <begin position="1"/>
        <end position="21"/>
    </location>
</feature>
<evidence type="ECO:0000256" key="5">
    <source>
        <dbReference type="SAM" id="MobiDB-lite"/>
    </source>
</evidence>
<evidence type="ECO:0000259" key="7">
    <source>
        <dbReference type="PROSITE" id="PS51123"/>
    </source>
</evidence>
<feature type="compositionally biased region" description="Low complexity" evidence="5">
    <location>
        <begin position="230"/>
        <end position="243"/>
    </location>
</feature>
<keyword evidence="9" id="KW-1185">Reference proteome</keyword>
<dbReference type="PANTHER" id="PTHR30329:SF21">
    <property type="entry name" value="LIPOPROTEIN YIAD-RELATED"/>
    <property type="match status" value="1"/>
</dbReference>
<accession>A0A238J1W4</accession>
<dbReference type="AlphaFoldDB" id="A0A238J1W4"/>
<gene>
    <name evidence="8" type="primary">pal_3</name>
    <name evidence="8" type="ORF">BOA8489_02825</name>
</gene>
<feature type="chain" id="PRO_5012827995" evidence="6">
    <location>
        <begin position="22"/>
        <end position="331"/>
    </location>
</feature>
<dbReference type="InterPro" id="IPR036737">
    <property type="entry name" value="OmpA-like_sf"/>
</dbReference>
<dbReference type="PROSITE" id="PS51257">
    <property type="entry name" value="PROKAR_LIPOPROTEIN"/>
    <property type="match status" value="1"/>
</dbReference>
<feature type="compositionally biased region" description="Gly residues" evidence="5">
    <location>
        <begin position="309"/>
        <end position="318"/>
    </location>
</feature>
<dbReference type="PANTHER" id="PTHR30329">
    <property type="entry name" value="STATOR ELEMENT OF FLAGELLAR MOTOR COMPLEX"/>
    <property type="match status" value="1"/>
</dbReference>
<dbReference type="SUPFAM" id="SSF103088">
    <property type="entry name" value="OmpA-like"/>
    <property type="match status" value="1"/>
</dbReference>
<feature type="compositionally biased region" description="Low complexity" evidence="5">
    <location>
        <begin position="267"/>
        <end position="281"/>
    </location>
</feature>
<feature type="compositionally biased region" description="Basic and acidic residues" evidence="5">
    <location>
        <begin position="320"/>
        <end position="331"/>
    </location>
</feature>
<dbReference type="Pfam" id="PF00691">
    <property type="entry name" value="OmpA"/>
    <property type="match status" value="1"/>
</dbReference>
<evidence type="ECO:0000256" key="6">
    <source>
        <dbReference type="SAM" id="SignalP"/>
    </source>
</evidence>
<dbReference type="OrthoDB" id="9810367at2"/>
<evidence type="ECO:0000256" key="4">
    <source>
        <dbReference type="PROSITE-ProRule" id="PRU00473"/>
    </source>
</evidence>
<sequence length="331" mass="35182">MSTSKLLGAVCAGALLLTAGCAPNTQTVHFSAGGEAVTTAERFPLAVLDERVGPVLAVTFAFDRDTLDQNAQALLNAQVAWMAERPELQFSVTGHADKVGNPDYNLDLGQRRAKRVLEYLVAAGIERDRLEALVSQGEDDPLIETENPERLNRRVTIEVAGLVKEVATLDEGPWWRRHPRPYRPNLSDGSKDRQFFWSSSDTVPSGTSTTSNESTGVPIVEDGEPPQTIVTVSSRTVESTSPSSNPPGTKVSTPSGSGSESKNTRSTPVDTPTNPKNDPTPGKSDSASRPNTPSQASSTPSSDHMDAGRGNGPDGGDPGKSYDRNQGGDED</sequence>
<dbReference type="InterPro" id="IPR050330">
    <property type="entry name" value="Bact_OuterMem_StrucFunc"/>
</dbReference>
<dbReference type="PRINTS" id="PR01021">
    <property type="entry name" value="OMPADOMAIN"/>
</dbReference>
<evidence type="ECO:0000256" key="1">
    <source>
        <dbReference type="ARBA" id="ARBA00004442"/>
    </source>
</evidence>
<dbReference type="EMBL" id="FXXQ01000010">
    <property type="protein sequence ID" value="SMX24698.1"/>
    <property type="molecule type" value="Genomic_DNA"/>
</dbReference>
<feature type="compositionally biased region" description="Polar residues" evidence="5">
    <location>
        <begin position="246"/>
        <end position="266"/>
    </location>
</feature>
<keyword evidence="3" id="KW-0998">Cell outer membrane</keyword>
<keyword evidence="6" id="KW-0732">Signal</keyword>